<name>A0A9P5Z440_9AGAR</name>
<accession>A0A9P5Z440</accession>
<evidence type="ECO:0000313" key="2">
    <source>
        <dbReference type="Proteomes" id="UP000807469"/>
    </source>
</evidence>
<sequence length="111" mass="12755">MALVPPRRSYDPRDTSRLKLECAQVQYATGSYYYCHQNWACQILYVKFPALDGRLLFQACFSVIPRVNEHQKRHLSGIIVTEALGAMINDKFGFSGKCGINLRRMVYATYL</sequence>
<comment type="caution">
    <text evidence="1">The sequence shown here is derived from an EMBL/GenBank/DDBJ whole genome shotgun (WGS) entry which is preliminary data.</text>
</comment>
<reference evidence="1" key="1">
    <citation type="submission" date="2020-11" db="EMBL/GenBank/DDBJ databases">
        <authorList>
            <consortium name="DOE Joint Genome Institute"/>
            <person name="Ahrendt S."/>
            <person name="Riley R."/>
            <person name="Andreopoulos W."/>
            <person name="Labutti K."/>
            <person name="Pangilinan J."/>
            <person name="Ruiz-Duenas F.J."/>
            <person name="Barrasa J.M."/>
            <person name="Sanchez-Garcia M."/>
            <person name="Camarero S."/>
            <person name="Miyauchi S."/>
            <person name="Serrano A."/>
            <person name="Linde D."/>
            <person name="Babiker R."/>
            <person name="Drula E."/>
            <person name="Ayuso-Fernandez I."/>
            <person name="Pacheco R."/>
            <person name="Padilla G."/>
            <person name="Ferreira P."/>
            <person name="Barriuso J."/>
            <person name="Kellner H."/>
            <person name="Castanera R."/>
            <person name="Alfaro M."/>
            <person name="Ramirez L."/>
            <person name="Pisabarro A.G."/>
            <person name="Kuo A."/>
            <person name="Tritt A."/>
            <person name="Lipzen A."/>
            <person name="He G."/>
            <person name="Yan M."/>
            <person name="Ng V."/>
            <person name="Cullen D."/>
            <person name="Martin F."/>
            <person name="Rosso M.-N."/>
            <person name="Henrissat B."/>
            <person name="Hibbett D."/>
            <person name="Martinez A.T."/>
            <person name="Grigoriev I.V."/>
        </authorList>
    </citation>
    <scope>NUCLEOTIDE SEQUENCE</scope>
    <source>
        <strain evidence="1">CIRM-BRFM 674</strain>
    </source>
</reference>
<proteinExistence type="predicted"/>
<protein>
    <submittedName>
        <fullName evidence="1">Uncharacterized protein</fullName>
    </submittedName>
</protein>
<dbReference type="AlphaFoldDB" id="A0A9P5Z440"/>
<keyword evidence="2" id="KW-1185">Reference proteome</keyword>
<dbReference type="Proteomes" id="UP000807469">
    <property type="component" value="Unassembled WGS sequence"/>
</dbReference>
<evidence type="ECO:0000313" key="1">
    <source>
        <dbReference type="EMBL" id="KAF9480476.1"/>
    </source>
</evidence>
<dbReference type="EMBL" id="MU155194">
    <property type="protein sequence ID" value="KAF9480476.1"/>
    <property type="molecule type" value="Genomic_DNA"/>
</dbReference>
<organism evidence="1 2">
    <name type="scientific">Pholiota conissans</name>
    <dbReference type="NCBI Taxonomy" id="109636"/>
    <lineage>
        <taxon>Eukaryota</taxon>
        <taxon>Fungi</taxon>
        <taxon>Dikarya</taxon>
        <taxon>Basidiomycota</taxon>
        <taxon>Agaricomycotina</taxon>
        <taxon>Agaricomycetes</taxon>
        <taxon>Agaricomycetidae</taxon>
        <taxon>Agaricales</taxon>
        <taxon>Agaricineae</taxon>
        <taxon>Strophariaceae</taxon>
        <taxon>Pholiota</taxon>
    </lineage>
</organism>
<gene>
    <name evidence="1" type="ORF">BDN70DRAFT_877628</name>
</gene>